<accession>A0A318TIW7</accession>
<comment type="subcellular location">
    <subcellularLocation>
        <location evidence="1">Cell membrane</location>
        <topology evidence="1">Multi-pass membrane protein</topology>
    </subcellularLocation>
</comment>
<keyword evidence="2" id="KW-1003">Cell membrane</keyword>
<proteinExistence type="predicted"/>
<dbReference type="InterPro" id="IPR002797">
    <property type="entry name" value="Polysacc_synth"/>
</dbReference>
<dbReference type="EMBL" id="QJTJ01000022">
    <property type="protein sequence ID" value="PYF04644.1"/>
    <property type="molecule type" value="Genomic_DNA"/>
</dbReference>
<evidence type="ECO:0000256" key="6">
    <source>
        <dbReference type="SAM" id="Phobius"/>
    </source>
</evidence>
<dbReference type="PANTHER" id="PTHR30250:SF29">
    <property type="entry name" value="POLYSACCHARIDE BIOSYNTHESIS PROTEIN C-TERMINAL DOMAIN-CONTAINING PROTEIN"/>
    <property type="match status" value="1"/>
</dbReference>
<organism evidence="7 8">
    <name type="scientific">Ureibacillus chungkukjangi</name>
    <dbReference type="NCBI Taxonomy" id="1202712"/>
    <lineage>
        <taxon>Bacteria</taxon>
        <taxon>Bacillati</taxon>
        <taxon>Bacillota</taxon>
        <taxon>Bacilli</taxon>
        <taxon>Bacillales</taxon>
        <taxon>Caryophanaceae</taxon>
        <taxon>Ureibacillus</taxon>
    </lineage>
</organism>
<sequence>MKMADNFGMKEYMKGALLLTMAALVVKVLSAVYRVPFQNLVGDQGFYIYQQVYPFISLFVVWTSGGFAVAISKMLADAKMTTNPEGRENLITRTIFHYLTILSVLFFCILFFGADFLSHIMGDAQLAPLLQTGSFVTLFMPLLALMKGSFQAKGEMTPVAYAQVIEQIVRVGIILIGAIFIMTTSKSLYAAGNAAVFGTVIGEIAGIILLLYFSRKIRLIPGKLKTKERKWPIIKEVTILSLSVSMSSLLLLCFQLIDSFTVFSILRDNGIAEIDAMNMKGIYDRGQPLVQLGVIIASSLSLAIVPLVAYQSKKKEGRGATPFIQLTYRVSLLLGVAASIGLVIVMPYVNEMLFETNSLSSVLMVYVLQIIPLSIILTFTAILQGMNKLKLPAIILFGAIILKLIGNHLFIPNLDVLGAAIASNIGLYICAGLLMIYLKRVLKVKLAKREFYIKLGIASGSMIFSVFVIDTILHIALGSFSGRIAAVIMGGCLIGIGAFVYLTIVAKSRLLAEKEWFLVPFGRKMAAFQLLLNKKK</sequence>
<feature type="transmembrane region" description="Helical" evidence="6">
    <location>
        <begin position="95"/>
        <end position="114"/>
    </location>
</feature>
<name>A0A318TIW7_9BACL</name>
<keyword evidence="3 6" id="KW-0812">Transmembrane</keyword>
<feature type="transmembrane region" description="Helical" evidence="6">
    <location>
        <begin position="330"/>
        <end position="349"/>
    </location>
</feature>
<dbReference type="Pfam" id="PF01943">
    <property type="entry name" value="Polysacc_synt"/>
    <property type="match status" value="1"/>
</dbReference>
<feature type="transmembrane region" description="Helical" evidence="6">
    <location>
        <begin position="233"/>
        <end position="257"/>
    </location>
</feature>
<feature type="transmembrane region" description="Helical" evidence="6">
    <location>
        <begin position="158"/>
        <end position="182"/>
    </location>
</feature>
<feature type="transmembrane region" description="Helical" evidence="6">
    <location>
        <begin position="289"/>
        <end position="310"/>
    </location>
</feature>
<protein>
    <submittedName>
        <fullName evidence="7">PST family polysaccharide transporter</fullName>
    </submittedName>
</protein>
<feature type="transmembrane region" description="Helical" evidence="6">
    <location>
        <begin position="54"/>
        <end position="75"/>
    </location>
</feature>
<evidence type="ECO:0000256" key="3">
    <source>
        <dbReference type="ARBA" id="ARBA00022692"/>
    </source>
</evidence>
<feature type="transmembrane region" description="Helical" evidence="6">
    <location>
        <begin position="188"/>
        <end position="213"/>
    </location>
</feature>
<feature type="transmembrane region" description="Helical" evidence="6">
    <location>
        <begin position="394"/>
        <end position="411"/>
    </location>
</feature>
<dbReference type="GO" id="GO:0005886">
    <property type="term" value="C:plasma membrane"/>
    <property type="evidence" value="ECO:0007669"/>
    <property type="project" value="UniProtKB-SubCell"/>
</dbReference>
<evidence type="ECO:0000313" key="7">
    <source>
        <dbReference type="EMBL" id="PYF04644.1"/>
    </source>
</evidence>
<keyword evidence="5 6" id="KW-0472">Membrane</keyword>
<feature type="transmembrane region" description="Helical" evidence="6">
    <location>
        <begin position="483"/>
        <end position="504"/>
    </location>
</feature>
<feature type="transmembrane region" description="Helical" evidence="6">
    <location>
        <begin position="451"/>
        <end position="477"/>
    </location>
</feature>
<comment type="caution">
    <text evidence="7">The sequence shown here is derived from an EMBL/GenBank/DDBJ whole genome shotgun (WGS) entry which is preliminary data.</text>
</comment>
<dbReference type="InterPro" id="IPR050833">
    <property type="entry name" value="Poly_Biosynth_Transport"/>
</dbReference>
<dbReference type="Proteomes" id="UP000247416">
    <property type="component" value="Unassembled WGS sequence"/>
</dbReference>
<evidence type="ECO:0000256" key="2">
    <source>
        <dbReference type="ARBA" id="ARBA00022475"/>
    </source>
</evidence>
<keyword evidence="8" id="KW-1185">Reference proteome</keyword>
<dbReference type="PIRSF" id="PIRSF038958">
    <property type="entry name" value="PG_synth_SpoVB"/>
    <property type="match status" value="1"/>
</dbReference>
<evidence type="ECO:0000256" key="1">
    <source>
        <dbReference type="ARBA" id="ARBA00004651"/>
    </source>
</evidence>
<reference evidence="7 8" key="1">
    <citation type="submission" date="2018-06" db="EMBL/GenBank/DDBJ databases">
        <title>Genomic Encyclopedia of Archaeal and Bacterial Type Strains, Phase II (KMG-II): from individual species to whole genera.</title>
        <authorList>
            <person name="Goeker M."/>
        </authorList>
    </citation>
    <scope>NUCLEOTIDE SEQUENCE [LARGE SCALE GENOMIC DNA]</scope>
    <source>
        <strain evidence="7 8">KACC 16626</strain>
    </source>
</reference>
<evidence type="ECO:0000256" key="4">
    <source>
        <dbReference type="ARBA" id="ARBA00022989"/>
    </source>
</evidence>
<evidence type="ECO:0000313" key="8">
    <source>
        <dbReference type="Proteomes" id="UP000247416"/>
    </source>
</evidence>
<dbReference type="AlphaFoldDB" id="A0A318TIW7"/>
<feature type="transmembrane region" description="Helical" evidence="6">
    <location>
        <begin position="126"/>
        <end position="146"/>
    </location>
</feature>
<feature type="transmembrane region" description="Helical" evidence="6">
    <location>
        <begin position="417"/>
        <end position="439"/>
    </location>
</feature>
<gene>
    <name evidence="7" type="ORF">BJ095_12234</name>
</gene>
<keyword evidence="4 6" id="KW-1133">Transmembrane helix</keyword>
<dbReference type="PANTHER" id="PTHR30250">
    <property type="entry name" value="PST FAMILY PREDICTED COLANIC ACID TRANSPORTER"/>
    <property type="match status" value="1"/>
</dbReference>
<feature type="transmembrane region" description="Helical" evidence="6">
    <location>
        <begin position="361"/>
        <end position="382"/>
    </location>
</feature>
<dbReference type="InterPro" id="IPR024923">
    <property type="entry name" value="PG_synth_SpoVB"/>
</dbReference>
<dbReference type="CDD" id="cd13124">
    <property type="entry name" value="MATE_SpoVB_like"/>
    <property type="match status" value="1"/>
</dbReference>
<evidence type="ECO:0000256" key="5">
    <source>
        <dbReference type="ARBA" id="ARBA00023136"/>
    </source>
</evidence>